<dbReference type="SMART" id="SM00066">
    <property type="entry name" value="GAL4"/>
    <property type="match status" value="1"/>
</dbReference>
<evidence type="ECO:0000259" key="7">
    <source>
        <dbReference type="PROSITE" id="PS50048"/>
    </source>
</evidence>
<comment type="caution">
    <text evidence="8">The sequence shown here is derived from an EMBL/GenBank/DDBJ whole genome shotgun (WGS) entry which is preliminary data.</text>
</comment>
<dbReference type="SUPFAM" id="SSF57701">
    <property type="entry name" value="Zn2/Cys6 DNA-binding domain"/>
    <property type="match status" value="1"/>
</dbReference>
<accession>A0ABR3XJT1</accession>
<dbReference type="Proteomes" id="UP001586593">
    <property type="component" value="Unassembled WGS sequence"/>
</dbReference>
<name>A0ABR3XJT1_9PEZI</name>
<dbReference type="CDD" id="cd12148">
    <property type="entry name" value="fungal_TF_MHR"/>
    <property type="match status" value="1"/>
</dbReference>
<dbReference type="InterPro" id="IPR001138">
    <property type="entry name" value="Zn2Cys6_DnaBD"/>
</dbReference>
<dbReference type="PANTHER" id="PTHR47424">
    <property type="entry name" value="REGULATORY PROTEIN GAL4"/>
    <property type="match status" value="1"/>
</dbReference>
<dbReference type="InterPro" id="IPR036864">
    <property type="entry name" value="Zn2-C6_fun-type_DNA-bd_sf"/>
</dbReference>
<dbReference type="InterPro" id="IPR007219">
    <property type="entry name" value="XnlR_reg_dom"/>
</dbReference>
<keyword evidence="5" id="KW-0539">Nucleus</keyword>
<evidence type="ECO:0000313" key="9">
    <source>
        <dbReference type="Proteomes" id="UP001586593"/>
    </source>
</evidence>
<dbReference type="Gene3D" id="4.10.240.10">
    <property type="entry name" value="Zn(2)-C6 fungal-type DNA-binding domain"/>
    <property type="match status" value="1"/>
</dbReference>
<keyword evidence="3" id="KW-0238">DNA-binding</keyword>
<dbReference type="EMBL" id="JAZHXJ010000082">
    <property type="protein sequence ID" value="KAL1876188.1"/>
    <property type="molecule type" value="Genomic_DNA"/>
</dbReference>
<evidence type="ECO:0000256" key="6">
    <source>
        <dbReference type="SAM" id="MobiDB-lite"/>
    </source>
</evidence>
<dbReference type="CDD" id="cd00067">
    <property type="entry name" value="GAL4"/>
    <property type="match status" value="1"/>
</dbReference>
<sequence length="663" mass="72580">MKRYHKVSVACNTCRSRKLKCDGTRPACGRCQKKPSLRQSCTYSARACTNVSRSVRLAPGPAGPPQTLGPPGGTTNPSSCTTLAGSDEHIAGHEVLTDRTAHADSGPGRLGEFASKLKEAIDTRLGLPSPHKHCPVPMIDAPLFGTPSLPPAFEGPHSGGAAQAVDLLPQRKLADRLMGAYWWYLHPLEPVLDRTSFRISYEALYSGGDVEVADERVFMSTLNALFALATQVQETTLSHEREHAGIAFLQRAWVLLQPETTIWKRGSLEIVQCLLLMTRFLQCTNDRRRTWMLAGSAVRMAMGLGLQGPESTIPATSLGQVDALKRQVWLSCVSIDRELSWSLGPTSMIPLTATSSAIDTLYENNERADSSGELAHAAYIAKSLELYEISGYIMLSQIPAGSRFSEALGLPRLGHSADLSVAIQIDGCLRKWERNLPTELKLGAEQVQTSGYSRIERQKVALHLRLLHARSLLFRPMLAHLCLPQLHSLGTQHIVDDQSLGLRVMQECATLCIETSRAIIALVEKHSSQLTGQDTGVPTIRWWHRIFYIYAASQHLIAAMLRPDLFGSAPAEALGGAVALLQKHEHLSPCVGRCVKSFQTQAQKVKSIFGGPAQATTSVPEVEPRPALAGFQGFTFQDLGFEADNWLFGMEDMSWLENGYFGV</sequence>
<dbReference type="Pfam" id="PF00172">
    <property type="entry name" value="Zn_clus"/>
    <property type="match status" value="1"/>
</dbReference>
<keyword evidence="1" id="KW-0479">Metal-binding</keyword>
<protein>
    <recommendedName>
        <fullName evidence="7">Zn(2)-C6 fungal-type domain-containing protein</fullName>
    </recommendedName>
</protein>
<evidence type="ECO:0000256" key="3">
    <source>
        <dbReference type="ARBA" id="ARBA00023125"/>
    </source>
</evidence>
<evidence type="ECO:0000256" key="5">
    <source>
        <dbReference type="ARBA" id="ARBA00023242"/>
    </source>
</evidence>
<dbReference type="SMART" id="SM00906">
    <property type="entry name" value="Fungal_trans"/>
    <property type="match status" value="1"/>
</dbReference>
<feature type="region of interest" description="Disordered" evidence="6">
    <location>
        <begin position="55"/>
        <end position="79"/>
    </location>
</feature>
<dbReference type="InterPro" id="IPR051127">
    <property type="entry name" value="Fungal_SecMet_Regulators"/>
</dbReference>
<evidence type="ECO:0000256" key="4">
    <source>
        <dbReference type="ARBA" id="ARBA00023163"/>
    </source>
</evidence>
<keyword evidence="2" id="KW-0805">Transcription regulation</keyword>
<dbReference type="Pfam" id="PF04082">
    <property type="entry name" value="Fungal_trans"/>
    <property type="match status" value="1"/>
</dbReference>
<keyword evidence="4" id="KW-0804">Transcription</keyword>
<reference evidence="8 9" key="1">
    <citation type="journal article" date="2024" name="Commun. Biol.">
        <title>Comparative genomic analysis of thermophilic fungi reveals convergent evolutionary adaptations and gene losses.</title>
        <authorList>
            <person name="Steindorff A.S."/>
            <person name="Aguilar-Pontes M.V."/>
            <person name="Robinson A.J."/>
            <person name="Andreopoulos B."/>
            <person name="LaButti K."/>
            <person name="Kuo A."/>
            <person name="Mondo S."/>
            <person name="Riley R."/>
            <person name="Otillar R."/>
            <person name="Haridas S."/>
            <person name="Lipzen A."/>
            <person name="Grimwood J."/>
            <person name="Schmutz J."/>
            <person name="Clum A."/>
            <person name="Reid I.D."/>
            <person name="Moisan M.C."/>
            <person name="Butler G."/>
            <person name="Nguyen T.T.M."/>
            <person name="Dewar K."/>
            <person name="Conant G."/>
            <person name="Drula E."/>
            <person name="Henrissat B."/>
            <person name="Hansel C."/>
            <person name="Singer S."/>
            <person name="Hutchinson M.I."/>
            <person name="de Vries R.P."/>
            <person name="Natvig D.O."/>
            <person name="Powell A.J."/>
            <person name="Tsang A."/>
            <person name="Grigoriev I.V."/>
        </authorList>
    </citation>
    <scope>NUCLEOTIDE SEQUENCE [LARGE SCALE GENOMIC DNA]</scope>
    <source>
        <strain evidence="8 9">ATCC 24622</strain>
    </source>
</reference>
<dbReference type="PANTHER" id="PTHR47424:SF3">
    <property type="entry name" value="REGULATORY PROTEIN GAL4"/>
    <property type="match status" value="1"/>
</dbReference>
<dbReference type="PROSITE" id="PS50048">
    <property type="entry name" value="ZN2_CY6_FUNGAL_2"/>
    <property type="match status" value="1"/>
</dbReference>
<evidence type="ECO:0000313" key="8">
    <source>
        <dbReference type="EMBL" id="KAL1876188.1"/>
    </source>
</evidence>
<organism evidence="8 9">
    <name type="scientific">Phialemonium thermophilum</name>
    <dbReference type="NCBI Taxonomy" id="223376"/>
    <lineage>
        <taxon>Eukaryota</taxon>
        <taxon>Fungi</taxon>
        <taxon>Dikarya</taxon>
        <taxon>Ascomycota</taxon>
        <taxon>Pezizomycotina</taxon>
        <taxon>Sordariomycetes</taxon>
        <taxon>Sordariomycetidae</taxon>
        <taxon>Cephalothecales</taxon>
        <taxon>Cephalothecaceae</taxon>
        <taxon>Phialemonium</taxon>
    </lineage>
</organism>
<evidence type="ECO:0000256" key="2">
    <source>
        <dbReference type="ARBA" id="ARBA00023015"/>
    </source>
</evidence>
<keyword evidence="9" id="KW-1185">Reference proteome</keyword>
<proteinExistence type="predicted"/>
<evidence type="ECO:0000256" key="1">
    <source>
        <dbReference type="ARBA" id="ARBA00022723"/>
    </source>
</evidence>
<gene>
    <name evidence="8" type="ORF">VTK73DRAFT_9626</name>
</gene>
<feature type="domain" description="Zn(2)-C6 fungal-type" evidence="7">
    <location>
        <begin position="10"/>
        <end position="43"/>
    </location>
</feature>